<proteinExistence type="predicted"/>
<sequence length="125" mass="14100">MKFLVLLLATAALASASLIGRKAVDVQEDGTIFIKGENGKQILISKQYGPYGQNNIEIEVTGPNTVTKKIQINDQNKVSVEQSTGYFVPNTYDDIRSFEVSRYRRSFLDQSQNDVFSQIVKEYQE</sequence>
<gene>
    <name evidence="2" type="ORF">HHI36_008220</name>
</gene>
<evidence type="ECO:0000313" key="3">
    <source>
        <dbReference type="Proteomes" id="UP001516400"/>
    </source>
</evidence>
<organism evidence="2 3">
    <name type="scientific">Cryptolaemus montrouzieri</name>
    <dbReference type="NCBI Taxonomy" id="559131"/>
    <lineage>
        <taxon>Eukaryota</taxon>
        <taxon>Metazoa</taxon>
        <taxon>Ecdysozoa</taxon>
        <taxon>Arthropoda</taxon>
        <taxon>Hexapoda</taxon>
        <taxon>Insecta</taxon>
        <taxon>Pterygota</taxon>
        <taxon>Neoptera</taxon>
        <taxon>Endopterygota</taxon>
        <taxon>Coleoptera</taxon>
        <taxon>Polyphaga</taxon>
        <taxon>Cucujiformia</taxon>
        <taxon>Coccinelloidea</taxon>
        <taxon>Coccinellidae</taxon>
        <taxon>Scymninae</taxon>
        <taxon>Scymnini</taxon>
        <taxon>Cryptolaemus</taxon>
    </lineage>
</organism>
<feature type="chain" id="PRO_5044749901" evidence="1">
    <location>
        <begin position="17"/>
        <end position="125"/>
    </location>
</feature>
<evidence type="ECO:0000313" key="2">
    <source>
        <dbReference type="EMBL" id="KAL3269140.1"/>
    </source>
</evidence>
<dbReference type="Proteomes" id="UP001516400">
    <property type="component" value="Unassembled WGS sequence"/>
</dbReference>
<comment type="caution">
    <text evidence="2">The sequence shown here is derived from an EMBL/GenBank/DDBJ whole genome shotgun (WGS) entry which is preliminary data.</text>
</comment>
<accession>A0ABD2MRZ5</accession>
<dbReference type="EMBL" id="JABFTP020000021">
    <property type="protein sequence ID" value="KAL3269140.1"/>
    <property type="molecule type" value="Genomic_DNA"/>
</dbReference>
<dbReference type="AlphaFoldDB" id="A0ABD2MRZ5"/>
<protein>
    <submittedName>
        <fullName evidence="2">Uncharacterized protein</fullName>
    </submittedName>
</protein>
<evidence type="ECO:0000256" key="1">
    <source>
        <dbReference type="SAM" id="SignalP"/>
    </source>
</evidence>
<keyword evidence="3" id="KW-1185">Reference proteome</keyword>
<name>A0ABD2MRZ5_9CUCU</name>
<feature type="signal peptide" evidence="1">
    <location>
        <begin position="1"/>
        <end position="16"/>
    </location>
</feature>
<reference evidence="2 3" key="1">
    <citation type="journal article" date="2021" name="BMC Biol.">
        <title>Horizontally acquired antibacterial genes associated with adaptive radiation of ladybird beetles.</title>
        <authorList>
            <person name="Li H.S."/>
            <person name="Tang X.F."/>
            <person name="Huang Y.H."/>
            <person name="Xu Z.Y."/>
            <person name="Chen M.L."/>
            <person name="Du X.Y."/>
            <person name="Qiu B.Y."/>
            <person name="Chen P.T."/>
            <person name="Zhang W."/>
            <person name="Slipinski A."/>
            <person name="Escalona H.E."/>
            <person name="Waterhouse R.M."/>
            <person name="Zwick A."/>
            <person name="Pang H."/>
        </authorList>
    </citation>
    <scope>NUCLEOTIDE SEQUENCE [LARGE SCALE GENOMIC DNA]</scope>
    <source>
        <strain evidence="2">SYSU2018</strain>
    </source>
</reference>
<keyword evidence="1" id="KW-0732">Signal</keyword>